<accession>A0A0R3N5J0</accession>
<dbReference type="Proteomes" id="UP000051660">
    <property type="component" value="Unassembled WGS sequence"/>
</dbReference>
<dbReference type="AlphaFoldDB" id="A0A0R3N5J0"/>
<evidence type="ECO:0000313" key="3">
    <source>
        <dbReference type="Proteomes" id="UP000051660"/>
    </source>
</evidence>
<reference evidence="2 3" key="1">
    <citation type="submission" date="2014-03" db="EMBL/GenBank/DDBJ databases">
        <title>Bradyrhizobium valentinum sp. nov., isolated from effective nodules of Lupinus mariae-josephae, a lupine endemic of basic-lime soils in Eastern Spain.</title>
        <authorList>
            <person name="Duran D."/>
            <person name="Rey L."/>
            <person name="Navarro A."/>
            <person name="Busquets A."/>
            <person name="Imperial J."/>
            <person name="Ruiz-Argueso T."/>
        </authorList>
    </citation>
    <scope>NUCLEOTIDE SEQUENCE [LARGE SCALE GENOMIC DNA]</scope>
    <source>
        <strain evidence="2 3">CCBAU 23086</strain>
    </source>
</reference>
<evidence type="ECO:0000313" key="2">
    <source>
        <dbReference type="EMBL" id="KRR27735.1"/>
    </source>
</evidence>
<evidence type="ECO:0000256" key="1">
    <source>
        <dbReference type="SAM" id="MobiDB-lite"/>
    </source>
</evidence>
<comment type="caution">
    <text evidence="2">The sequence shown here is derived from an EMBL/GenBank/DDBJ whole genome shotgun (WGS) entry which is preliminary data.</text>
</comment>
<proteinExistence type="predicted"/>
<organism evidence="2 3">
    <name type="scientific">Bradyrhizobium lablabi</name>
    <dbReference type="NCBI Taxonomy" id="722472"/>
    <lineage>
        <taxon>Bacteria</taxon>
        <taxon>Pseudomonadati</taxon>
        <taxon>Pseudomonadota</taxon>
        <taxon>Alphaproteobacteria</taxon>
        <taxon>Hyphomicrobiales</taxon>
        <taxon>Nitrobacteraceae</taxon>
        <taxon>Bradyrhizobium</taxon>
    </lineage>
</organism>
<name>A0A0R3N5J0_9BRAD</name>
<gene>
    <name evidence="2" type="ORF">CQ14_29310</name>
</gene>
<feature type="region of interest" description="Disordered" evidence="1">
    <location>
        <begin position="53"/>
        <end position="78"/>
    </location>
</feature>
<dbReference type="EMBL" id="LLYB01000035">
    <property type="protein sequence ID" value="KRR27735.1"/>
    <property type="molecule type" value="Genomic_DNA"/>
</dbReference>
<protein>
    <submittedName>
        <fullName evidence="2">Uncharacterized protein</fullName>
    </submittedName>
</protein>
<sequence length="78" mass="9098">MLGDSQPPDVDLQTFGDRRNARLSGSVDNRYHLEIPDCIGQFIVEQARVERTADRVRRRGQKTKQPVFSSRHDQRHPR</sequence>